<sequence length="282" mass="31989">CVCVCLDCVCVFRLCKFKVVGPGSPVVAVAGSAVVLPCSVRRSAGQSSLSAVDMNITWTRSDLGEALVHLYANQKDVNTRQIPQYRGRTAVFTEELQNGNVSLRLTDVKLHDEGDYKCLVESRFWEDEVSFNLRVEVIGERPVISVEKYDSNSEQFSLLCESKGWRPEPDLQLLNSKGENQTAGDPEIQRHTVLFNVKRRFTVHKNHIDTFYCRATLGEHKEEKEIRPIVFYEPQFPGLVSIDGSSAELFNVEMFLRREQKLELSRFCFSSPDNDAWLLSMG</sequence>
<dbReference type="InterPro" id="IPR036179">
    <property type="entry name" value="Ig-like_dom_sf"/>
</dbReference>
<protein>
    <recommendedName>
        <fullName evidence="7">Ig-like domain-containing protein</fullName>
    </recommendedName>
</protein>
<keyword evidence="2" id="KW-0732">Signal</keyword>
<dbReference type="GO" id="GO:0050863">
    <property type="term" value="P:regulation of T cell activation"/>
    <property type="evidence" value="ECO:0007669"/>
    <property type="project" value="UniProtKB-ARBA"/>
</dbReference>
<keyword evidence="3" id="KW-0472">Membrane</keyword>
<accession>A0A3B4CS74</accession>
<evidence type="ECO:0000256" key="1">
    <source>
        <dbReference type="ARBA" id="ARBA00004370"/>
    </source>
</evidence>
<evidence type="ECO:0000256" key="4">
    <source>
        <dbReference type="ARBA" id="ARBA00023157"/>
    </source>
</evidence>
<evidence type="ECO:0000313" key="9">
    <source>
        <dbReference type="Proteomes" id="UP001501920"/>
    </source>
</evidence>
<reference evidence="8 9" key="1">
    <citation type="submission" date="2020-10" db="EMBL/GenBank/DDBJ databases">
        <title>Pygocentrus nattereri (red-bellied piranha) genome, fPygNat1, primary haplotype.</title>
        <authorList>
            <person name="Myers G."/>
            <person name="Meyer A."/>
            <person name="Karagic N."/>
            <person name="Pippel M."/>
            <person name="Winkler S."/>
            <person name="Tracey A."/>
            <person name="Wood J."/>
            <person name="Formenti G."/>
            <person name="Howe K."/>
            <person name="Fedrigo O."/>
            <person name="Jarvis E.D."/>
        </authorList>
    </citation>
    <scope>NUCLEOTIDE SEQUENCE [LARGE SCALE GENOMIC DNA]</scope>
</reference>
<dbReference type="Proteomes" id="UP001501920">
    <property type="component" value="Chromosome 9"/>
</dbReference>
<dbReference type="GO" id="GO:0050852">
    <property type="term" value="P:T cell receptor signaling pathway"/>
    <property type="evidence" value="ECO:0007669"/>
    <property type="project" value="TreeGrafter"/>
</dbReference>
<dbReference type="OMA" id="IQCESAG"/>
<feature type="domain" description="Ig-like" evidence="7">
    <location>
        <begin position="31"/>
        <end position="130"/>
    </location>
</feature>
<keyword evidence="6" id="KW-0393">Immunoglobulin domain</keyword>
<comment type="subcellular location">
    <subcellularLocation>
        <location evidence="1">Membrane</location>
    </subcellularLocation>
</comment>
<evidence type="ECO:0000259" key="7">
    <source>
        <dbReference type="PROSITE" id="PS50835"/>
    </source>
</evidence>
<evidence type="ECO:0000256" key="6">
    <source>
        <dbReference type="ARBA" id="ARBA00023319"/>
    </source>
</evidence>
<dbReference type="InterPro" id="IPR053896">
    <property type="entry name" value="BTN3A2-like_Ig-C"/>
</dbReference>
<keyword evidence="4" id="KW-1015">Disulfide bond</keyword>
<dbReference type="Pfam" id="PF07686">
    <property type="entry name" value="V-set"/>
    <property type="match status" value="1"/>
</dbReference>
<proteinExistence type="predicted"/>
<evidence type="ECO:0000256" key="5">
    <source>
        <dbReference type="ARBA" id="ARBA00023180"/>
    </source>
</evidence>
<evidence type="ECO:0000256" key="3">
    <source>
        <dbReference type="ARBA" id="ARBA00023136"/>
    </source>
</evidence>
<dbReference type="InterPro" id="IPR013783">
    <property type="entry name" value="Ig-like_fold"/>
</dbReference>
<dbReference type="SMART" id="SM00406">
    <property type="entry name" value="IGv"/>
    <property type="match status" value="1"/>
</dbReference>
<dbReference type="Pfam" id="PF22705">
    <property type="entry name" value="C2-set_3"/>
    <property type="match status" value="1"/>
</dbReference>
<dbReference type="GO" id="GO:0001817">
    <property type="term" value="P:regulation of cytokine production"/>
    <property type="evidence" value="ECO:0007669"/>
    <property type="project" value="TreeGrafter"/>
</dbReference>
<dbReference type="PANTHER" id="PTHR24100">
    <property type="entry name" value="BUTYROPHILIN"/>
    <property type="match status" value="1"/>
</dbReference>
<dbReference type="Gene3D" id="2.60.40.10">
    <property type="entry name" value="Immunoglobulins"/>
    <property type="match status" value="2"/>
</dbReference>
<organism evidence="8 9">
    <name type="scientific">Pygocentrus nattereri</name>
    <name type="common">Red-bellied piranha</name>
    <dbReference type="NCBI Taxonomy" id="42514"/>
    <lineage>
        <taxon>Eukaryota</taxon>
        <taxon>Metazoa</taxon>
        <taxon>Chordata</taxon>
        <taxon>Craniata</taxon>
        <taxon>Vertebrata</taxon>
        <taxon>Euteleostomi</taxon>
        <taxon>Actinopterygii</taxon>
        <taxon>Neopterygii</taxon>
        <taxon>Teleostei</taxon>
        <taxon>Ostariophysi</taxon>
        <taxon>Characiformes</taxon>
        <taxon>Characoidei</taxon>
        <taxon>Pygocentrus</taxon>
    </lineage>
</organism>
<dbReference type="PROSITE" id="PS50835">
    <property type="entry name" value="IG_LIKE"/>
    <property type="match status" value="1"/>
</dbReference>
<dbReference type="GeneTree" id="ENSGT01050000244843"/>
<dbReference type="SUPFAM" id="SSF48726">
    <property type="entry name" value="Immunoglobulin"/>
    <property type="match status" value="2"/>
</dbReference>
<dbReference type="GO" id="GO:1903037">
    <property type="term" value="P:regulation of leukocyte cell-cell adhesion"/>
    <property type="evidence" value="ECO:0007669"/>
    <property type="project" value="UniProtKB-ARBA"/>
</dbReference>
<evidence type="ECO:0000313" key="8">
    <source>
        <dbReference type="Ensembl" id="ENSPNAP00000014240.2"/>
    </source>
</evidence>
<dbReference type="GO" id="GO:0009897">
    <property type="term" value="C:external side of plasma membrane"/>
    <property type="evidence" value="ECO:0007669"/>
    <property type="project" value="TreeGrafter"/>
</dbReference>
<dbReference type="Ensembl" id="ENSPNAT00000037242.2">
    <property type="protein sequence ID" value="ENSPNAP00000014240.2"/>
    <property type="gene ID" value="ENSPNAG00000020170.2"/>
</dbReference>
<dbReference type="PANTHER" id="PTHR24100:SF151">
    <property type="entry name" value="ICOS LIGAND"/>
    <property type="match status" value="1"/>
</dbReference>
<dbReference type="AlphaFoldDB" id="A0A3B4CS74"/>
<keyword evidence="5" id="KW-0325">Glycoprotein</keyword>
<dbReference type="FunFam" id="2.60.40.10:FF:000142">
    <property type="entry name" value="V-set domain-containing T-cell activation inhibitor 1"/>
    <property type="match status" value="1"/>
</dbReference>
<dbReference type="InterPro" id="IPR050504">
    <property type="entry name" value="IgSF_BTN/MOG"/>
</dbReference>
<keyword evidence="9" id="KW-1185">Reference proteome</keyword>
<name>A0A3B4CS74_PYGNA</name>
<dbReference type="GO" id="GO:0005102">
    <property type="term" value="F:signaling receptor binding"/>
    <property type="evidence" value="ECO:0007669"/>
    <property type="project" value="TreeGrafter"/>
</dbReference>
<dbReference type="InterPro" id="IPR003599">
    <property type="entry name" value="Ig_sub"/>
</dbReference>
<dbReference type="InterPro" id="IPR013106">
    <property type="entry name" value="Ig_V-set"/>
</dbReference>
<reference evidence="8" key="3">
    <citation type="submission" date="2025-09" db="UniProtKB">
        <authorList>
            <consortium name="Ensembl"/>
        </authorList>
    </citation>
    <scope>IDENTIFICATION</scope>
</reference>
<dbReference type="SMART" id="SM00409">
    <property type="entry name" value="IG"/>
    <property type="match status" value="1"/>
</dbReference>
<evidence type="ECO:0000256" key="2">
    <source>
        <dbReference type="ARBA" id="ARBA00022729"/>
    </source>
</evidence>
<reference evidence="8" key="2">
    <citation type="submission" date="2025-08" db="UniProtKB">
        <authorList>
            <consortium name="Ensembl"/>
        </authorList>
    </citation>
    <scope>IDENTIFICATION</scope>
</reference>
<dbReference type="InterPro" id="IPR007110">
    <property type="entry name" value="Ig-like_dom"/>
</dbReference>